<dbReference type="EMBL" id="JAABOO010000003">
    <property type="protein sequence ID" value="NER14955.1"/>
    <property type="molecule type" value="Genomic_DNA"/>
</dbReference>
<reference evidence="2 3" key="1">
    <citation type="submission" date="2020-01" db="EMBL/GenBank/DDBJ databases">
        <title>Leptobacterium flavescens.</title>
        <authorList>
            <person name="Wang G."/>
        </authorList>
    </citation>
    <scope>NUCLEOTIDE SEQUENCE [LARGE SCALE GENOMIC DNA]</scope>
    <source>
        <strain evidence="2 3">KCTC 22160</strain>
    </source>
</reference>
<dbReference type="Proteomes" id="UP000468581">
    <property type="component" value="Unassembled WGS sequence"/>
</dbReference>
<name>A0A6P0UP59_9FLAO</name>
<feature type="signal peptide" evidence="1">
    <location>
        <begin position="1"/>
        <end position="19"/>
    </location>
</feature>
<comment type="caution">
    <text evidence="2">The sequence shown here is derived from an EMBL/GenBank/DDBJ whole genome shotgun (WGS) entry which is preliminary data.</text>
</comment>
<sequence length="539" mass="61397">MKKILLTMLLVMSYSFAKAQSTNLDREYIPVSYVKLPSDPVLEDKQRTYEINVINAMRSPSRAKVTKNKINISGFSKVNSNATIKVNIDISDIELGDVTITKTEKENKDKDGKVTSITRTYNAVVPYKTYATMEVSNNDKGTSYSKVYSDSKTFTSESFKSYSKAKDYYNNNRYNLRNRFRSAFFNDAVASMNGNLNTTYGYRPYSTEGEHLWILASKKHPETPKHKEAHQQLKEIFSKMRSNQPTEEIAQEAEAVIEYFNSIIPNYVGDKKRMRKVRYASYYNIAKIYYYLDQPDKTIEYAEKLIENDYDKSDGKYFKRIAESLKERLEKNQITSRHFEVVSEDLTGSEEISEEEIEDEPVEEEALLAYLITKSNDTITSKISASDLKSITFSAKLKVVDADGNESVTDYKAENCKALALANGDLYEVINFKESSLKDGAVDIGKLGAGAKPKFVKVLHRSDKIELFLFNDKEVVIKKPEDEKGKSTMSSGYLFGFKKKLTALAEGCPSLIEKVKNKEFKNTPESLTEFCEIYSTCSE</sequence>
<dbReference type="AlphaFoldDB" id="A0A6P0UP59"/>
<accession>A0A6P0UP59</accession>
<dbReference type="RefSeq" id="WP_163608231.1">
    <property type="nucleotide sequence ID" value="NZ_JAABOO010000003.1"/>
</dbReference>
<proteinExistence type="predicted"/>
<keyword evidence="3" id="KW-1185">Reference proteome</keyword>
<gene>
    <name evidence="2" type="ORF">GWK08_15975</name>
</gene>
<feature type="chain" id="PRO_5027033966" description="Tetratricopeptide repeat protein" evidence="1">
    <location>
        <begin position="20"/>
        <end position="539"/>
    </location>
</feature>
<organism evidence="2 3">
    <name type="scientific">Leptobacterium flavescens</name>
    <dbReference type="NCBI Taxonomy" id="472055"/>
    <lineage>
        <taxon>Bacteria</taxon>
        <taxon>Pseudomonadati</taxon>
        <taxon>Bacteroidota</taxon>
        <taxon>Flavobacteriia</taxon>
        <taxon>Flavobacteriales</taxon>
        <taxon>Flavobacteriaceae</taxon>
        <taxon>Leptobacterium</taxon>
    </lineage>
</organism>
<keyword evidence="1" id="KW-0732">Signal</keyword>
<protein>
    <recommendedName>
        <fullName evidence="4">Tetratricopeptide repeat protein</fullName>
    </recommendedName>
</protein>
<evidence type="ECO:0008006" key="4">
    <source>
        <dbReference type="Google" id="ProtNLM"/>
    </source>
</evidence>
<evidence type="ECO:0000313" key="2">
    <source>
        <dbReference type="EMBL" id="NER14955.1"/>
    </source>
</evidence>
<evidence type="ECO:0000313" key="3">
    <source>
        <dbReference type="Proteomes" id="UP000468581"/>
    </source>
</evidence>
<evidence type="ECO:0000256" key="1">
    <source>
        <dbReference type="SAM" id="SignalP"/>
    </source>
</evidence>